<dbReference type="PANTHER" id="PTHR43065:SF42">
    <property type="entry name" value="TWO-COMPONENT SENSOR PPRA"/>
    <property type="match status" value="1"/>
</dbReference>
<feature type="domain" description="Histidine kinase" evidence="4">
    <location>
        <begin position="173"/>
        <end position="401"/>
    </location>
</feature>
<sequence length="405" mass="43158">MNETLPAFDRQVSLREMMRNVPTTALETAMGHSVGRAWRIDGADDGLVHAGALAIDGPVCSVALVVDIEVVGTLSAPADRQAWLAPAGKWIELLLGASNRYRMAADLHLETVIADHRELMDKHAALGESEARYRALSAQLEARVHEQVGLIEQSQRRMYQAEKMASIGSLAAGMAHEINNPIGFIRSNLSTAKDYVAELGQAIAAQPLASAEAKQLAYIVADFPNLLDESIAGADRVSRIIADLKAYAHCEPAQFAAIDPNDALRAAVRMLGELPAGVRLDTQLGLLPQVSCDRDGLTRVVLALLLNARTAMRERQGVIRLASAARDGELLVSVCDQGCGIEEAVLPRIFDPFFTTHGVGGGIGLGLTVAADVVRAHSGHIAVRSTPGGGSTFDVHLPLQADQRA</sequence>
<dbReference type="PANTHER" id="PTHR43065">
    <property type="entry name" value="SENSOR HISTIDINE KINASE"/>
    <property type="match status" value="1"/>
</dbReference>
<dbReference type="RefSeq" id="WP_099875482.1">
    <property type="nucleotide sequence ID" value="NZ_CP024608.1"/>
</dbReference>
<dbReference type="InterPro" id="IPR005467">
    <property type="entry name" value="His_kinase_dom"/>
</dbReference>
<proteinExistence type="predicted"/>
<dbReference type="InterPro" id="IPR036890">
    <property type="entry name" value="HATPase_C_sf"/>
</dbReference>
<keyword evidence="3" id="KW-0597">Phosphoprotein</keyword>
<dbReference type="AlphaFoldDB" id="A0A2D2DKL8"/>
<accession>A0A2D2DKL8</accession>
<keyword evidence="5" id="KW-0418">Kinase</keyword>
<dbReference type="EC" id="2.7.13.3" evidence="2"/>
<dbReference type="Gene3D" id="1.10.287.130">
    <property type="match status" value="1"/>
</dbReference>
<organism evidence="5 6">
    <name type="scientific">Massilia violaceinigra</name>
    <dbReference type="NCBI Taxonomy" id="2045208"/>
    <lineage>
        <taxon>Bacteria</taxon>
        <taxon>Pseudomonadati</taxon>
        <taxon>Pseudomonadota</taxon>
        <taxon>Betaproteobacteria</taxon>
        <taxon>Burkholderiales</taxon>
        <taxon>Oxalobacteraceae</taxon>
        <taxon>Telluria group</taxon>
        <taxon>Massilia</taxon>
    </lineage>
</organism>
<dbReference type="SMART" id="SM00387">
    <property type="entry name" value="HATPase_c"/>
    <property type="match status" value="1"/>
</dbReference>
<dbReference type="Proteomes" id="UP000229897">
    <property type="component" value="Chromosome"/>
</dbReference>
<gene>
    <name evidence="5" type="ORF">CR152_14090</name>
</gene>
<reference evidence="5" key="1">
    <citation type="submission" date="2017-10" db="EMBL/GenBank/DDBJ databases">
        <title>Massilia psychrophilum sp. nov., a novel purple-pigmented bacterium isolated from Tianshan glacier, Xinjiang Municipality, China.</title>
        <authorList>
            <person name="Wang H."/>
        </authorList>
    </citation>
    <scope>NUCLEOTIDE SEQUENCE [LARGE SCALE GENOMIC DNA]</scope>
    <source>
        <strain evidence="5">B2</strain>
    </source>
</reference>
<dbReference type="PROSITE" id="PS50109">
    <property type="entry name" value="HIS_KIN"/>
    <property type="match status" value="1"/>
</dbReference>
<evidence type="ECO:0000313" key="6">
    <source>
        <dbReference type="Proteomes" id="UP000229897"/>
    </source>
</evidence>
<evidence type="ECO:0000256" key="2">
    <source>
        <dbReference type="ARBA" id="ARBA00012438"/>
    </source>
</evidence>
<comment type="catalytic activity">
    <reaction evidence="1">
        <text>ATP + protein L-histidine = ADP + protein N-phospho-L-histidine.</text>
        <dbReference type="EC" id="2.7.13.3"/>
    </reaction>
</comment>
<dbReference type="CDD" id="cd00082">
    <property type="entry name" value="HisKA"/>
    <property type="match status" value="1"/>
</dbReference>
<dbReference type="PRINTS" id="PR00344">
    <property type="entry name" value="BCTRLSENSOR"/>
</dbReference>
<name>A0A2D2DKL8_9BURK</name>
<dbReference type="InterPro" id="IPR036097">
    <property type="entry name" value="HisK_dim/P_sf"/>
</dbReference>
<dbReference type="SUPFAM" id="SSF47384">
    <property type="entry name" value="Homodimeric domain of signal transducing histidine kinase"/>
    <property type="match status" value="1"/>
</dbReference>
<dbReference type="OrthoDB" id="224978at2"/>
<keyword evidence="5" id="KW-0808">Transferase</keyword>
<dbReference type="GO" id="GO:0000155">
    <property type="term" value="F:phosphorelay sensor kinase activity"/>
    <property type="evidence" value="ECO:0007669"/>
    <property type="project" value="InterPro"/>
</dbReference>
<dbReference type="Pfam" id="PF02518">
    <property type="entry name" value="HATPase_c"/>
    <property type="match status" value="1"/>
</dbReference>
<keyword evidence="6" id="KW-1185">Reference proteome</keyword>
<dbReference type="Gene3D" id="3.30.565.10">
    <property type="entry name" value="Histidine kinase-like ATPase, C-terminal domain"/>
    <property type="match status" value="1"/>
</dbReference>
<dbReference type="InterPro" id="IPR003594">
    <property type="entry name" value="HATPase_dom"/>
</dbReference>
<dbReference type="SUPFAM" id="SSF55874">
    <property type="entry name" value="ATPase domain of HSP90 chaperone/DNA topoisomerase II/histidine kinase"/>
    <property type="match status" value="1"/>
</dbReference>
<evidence type="ECO:0000259" key="4">
    <source>
        <dbReference type="PROSITE" id="PS50109"/>
    </source>
</evidence>
<evidence type="ECO:0000313" key="5">
    <source>
        <dbReference type="EMBL" id="ATQ75524.1"/>
    </source>
</evidence>
<protein>
    <recommendedName>
        <fullName evidence="2">histidine kinase</fullName>
        <ecNumber evidence="2">2.7.13.3</ecNumber>
    </recommendedName>
</protein>
<dbReference type="InterPro" id="IPR003661">
    <property type="entry name" value="HisK_dim/P_dom"/>
</dbReference>
<dbReference type="InterPro" id="IPR004358">
    <property type="entry name" value="Sig_transdc_His_kin-like_C"/>
</dbReference>
<evidence type="ECO:0000256" key="3">
    <source>
        <dbReference type="ARBA" id="ARBA00022553"/>
    </source>
</evidence>
<evidence type="ECO:0000256" key="1">
    <source>
        <dbReference type="ARBA" id="ARBA00000085"/>
    </source>
</evidence>
<dbReference type="KEGG" id="mass:CR152_14090"/>
<dbReference type="EMBL" id="CP024608">
    <property type="protein sequence ID" value="ATQ75524.1"/>
    <property type="molecule type" value="Genomic_DNA"/>
</dbReference>